<gene>
    <name evidence="3" type="ORF">LVIROSA_LOCUS5814</name>
</gene>
<organism evidence="3 4">
    <name type="scientific">Lactuca virosa</name>
    <dbReference type="NCBI Taxonomy" id="75947"/>
    <lineage>
        <taxon>Eukaryota</taxon>
        <taxon>Viridiplantae</taxon>
        <taxon>Streptophyta</taxon>
        <taxon>Embryophyta</taxon>
        <taxon>Tracheophyta</taxon>
        <taxon>Spermatophyta</taxon>
        <taxon>Magnoliopsida</taxon>
        <taxon>eudicotyledons</taxon>
        <taxon>Gunneridae</taxon>
        <taxon>Pentapetalae</taxon>
        <taxon>asterids</taxon>
        <taxon>campanulids</taxon>
        <taxon>Asterales</taxon>
        <taxon>Asteraceae</taxon>
        <taxon>Cichorioideae</taxon>
        <taxon>Cichorieae</taxon>
        <taxon>Lactucinae</taxon>
        <taxon>Lactuca</taxon>
    </lineage>
</organism>
<dbReference type="InterPro" id="IPR005379">
    <property type="entry name" value="FDM1-5/IDN2_XH"/>
</dbReference>
<comment type="caution">
    <text evidence="3">The sequence shown here is derived from an EMBL/GenBank/DDBJ whole genome shotgun (WGS) entry which is preliminary data.</text>
</comment>
<dbReference type="EMBL" id="CAKMRJ010000113">
    <property type="protein sequence ID" value="CAH1418204.1"/>
    <property type="molecule type" value="Genomic_DNA"/>
</dbReference>
<reference evidence="3 4" key="1">
    <citation type="submission" date="2022-01" db="EMBL/GenBank/DDBJ databases">
        <authorList>
            <person name="Xiong W."/>
            <person name="Schranz E."/>
        </authorList>
    </citation>
    <scope>NUCLEOTIDE SEQUENCE [LARGE SCALE GENOMIC DNA]</scope>
</reference>
<keyword evidence="1" id="KW-0175">Coiled coil</keyword>
<name>A0AAU9M2B5_9ASTR</name>
<dbReference type="Proteomes" id="UP001157418">
    <property type="component" value="Unassembled WGS sequence"/>
</dbReference>
<dbReference type="InterPro" id="IPR045177">
    <property type="entry name" value="FDM1-5/IDN2"/>
</dbReference>
<keyword evidence="4" id="KW-1185">Reference proteome</keyword>
<evidence type="ECO:0000256" key="1">
    <source>
        <dbReference type="SAM" id="Coils"/>
    </source>
</evidence>
<evidence type="ECO:0000313" key="4">
    <source>
        <dbReference type="Proteomes" id="UP001157418"/>
    </source>
</evidence>
<dbReference type="GO" id="GO:0080188">
    <property type="term" value="P:gene silencing by siRNA-directed DNA methylation"/>
    <property type="evidence" value="ECO:0007669"/>
    <property type="project" value="InterPro"/>
</dbReference>
<protein>
    <recommendedName>
        <fullName evidence="2">Factor of DNA methylation 1-5/IDN2 domain-containing protein</fullName>
    </recommendedName>
</protein>
<dbReference type="PANTHER" id="PTHR21596">
    <property type="entry name" value="RIBONUCLEASE P SUBUNIT P38"/>
    <property type="match status" value="1"/>
</dbReference>
<sequence>MKFLFLYMNTTFWRRCQLGIWFSSPNIPIPLKVKGSFKICNLMEMKEMEITTDDEKTTSLKASILSKYDEVFHAHTSDIKKVNEKITVNCEKFLQYYEDSCSQMEASIKSLQQQEHEITKKELKIQKAKSKQELKKRVRERLSSCKQLLNESCTSKRLLEGVTDELVILRKRRAELESQLKAENYESLESEITQLETALQAIQDDDCIDLQEQMKILQTKLIQKNEQIEEKKHQENFFRSAIEAKNEELQEARWELIDGLKTYPIGGVIGTKRMGLVDSNPFFVGCTSSEKKKESATKFASLCKHLIEDPNWHPFTRKSDGSEIINEEDGKMVILKSECSDEQYRAVVTALVERNRYHKNGRNLMEEVWNYRENREATLIEGIDHILKEWKIQKQRKR</sequence>
<feature type="coiled-coil region" evidence="1">
    <location>
        <begin position="94"/>
        <end position="234"/>
    </location>
</feature>
<dbReference type="AlphaFoldDB" id="A0AAU9M2B5"/>
<feature type="domain" description="Factor of DNA methylation 1-5/IDN2" evidence="2">
    <location>
        <begin position="272"/>
        <end position="396"/>
    </location>
</feature>
<dbReference type="Pfam" id="PF03469">
    <property type="entry name" value="XH"/>
    <property type="match status" value="1"/>
</dbReference>
<dbReference type="PANTHER" id="PTHR21596:SF23">
    <property type="entry name" value="FACTOR OF DNA METHYLATION 4"/>
    <property type="match status" value="1"/>
</dbReference>
<accession>A0AAU9M2B5</accession>
<evidence type="ECO:0000259" key="2">
    <source>
        <dbReference type="Pfam" id="PF03469"/>
    </source>
</evidence>
<proteinExistence type="predicted"/>
<evidence type="ECO:0000313" key="3">
    <source>
        <dbReference type="EMBL" id="CAH1418204.1"/>
    </source>
</evidence>